<reference evidence="4" key="1">
    <citation type="journal article" date="2019" name="Int. J. Syst. Evol. Microbiol.">
        <title>The Global Catalogue of Microorganisms (GCM) 10K type strain sequencing project: providing services to taxonomists for standard genome sequencing and annotation.</title>
        <authorList>
            <consortium name="The Broad Institute Genomics Platform"/>
            <consortium name="The Broad Institute Genome Sequencing Center for Infectious Disease"/>
            <person name="Wu L."/>
            <person name="Ma J."/>
        </authorList>
    </citation>
    <scope>NUCLEOTIDE SEQUENCE [LARGE SCALE GENOMIC DNA]</scope>
    <source>
        <strain evidence="4">CGMCC 1.16306</strain>
    </source>
</reference>
<feature type="transmembrane region" description="Helical" evidence="1">
    <location>
        <begin position="116"/>
        <end position="139"/>
    </location>
</feature>
<keyword evidence="1" id="KW-0472">Membrane</keyword>
<keyword evidence="1" id="KW-1133">Transmembrane helix</keyword>
<keyword evidence="4" id="KW-1185">Reference proteome</keyword>
<organism evidence="3 4">
    <name type="scientific">Camelliibacillus cellulosilyticus</name>
    <dbReference type="NCBI Taxonomy" id="2174486"/>
    <lineage>
        <taxon>Bacteria</taxon>
        <taxon>Bacillati</taxon>
        <taxon>Bacillota</taxon>
        <taxon>Bacilli</taxon>
        <taxon>Bacillales</taxon>
        <taxon>Sporolactobacillaceae</taxon>
        <taxon>Camelliibacillus</taxon>
    </lineage>
</organism>
<evidence type="ECO:0000313" key="3">
    <source>
        <dbReference type="EMBL" id="MFC4620111.1"/>
    </source>
</evidence>
<comment type="caution">
    <text evidence="3">The sequence shown here is derived from an EMBL/GenBank/DDBJ whole genome shotgun (WGS) entry which is preliminary data.</text>
</comment>
<feature type="transmembrane region" description="Helical" evidence="1">
    <location>
        <begin position="43"/>
        <end position="64"/>
    </location>
</feature>
<dbReference type="RefSeq" id="WP_376847211.1">
    <property type="nucleotide sequence ID" value="NZ_JBHSFW010000016.1"/>
</dbReference>
<sequence length="140" mass="15996">MKNRWIQESAILILVGLVISLIFMAFQRFSWLNLINSLSMISLVYIAIGAMAYVIYGGFFRGYIFSFKTFARSKGDHMAEELTKSENEFFYKEKKKETKKKGAESPYGIGKKRPPIIYAFLFVGIIFFIGTLAASLAYIN</sequence>
<feature type="domain" description="DUF3899" evidence="2">
    <location>
        <begin position="35"/>
        <end position="135"/>
    </location>
</feature>
<accession>A0ABV9GPK4</accession>
<name>A0ABV9GPK4_9BACL</name>
<evidence type="ECO:0000259" key="2">
    <source>
        <dbReference type="Pfam" id="PF13038"/>
    </source>
</evidence>
<evidence type="ECO:0000256" key="1">
    <source>
        <dbReference type="SAM" id="Phobius"/>
    </source>
</evidence>
<dbReference type="EMBL" id="JBHSFW010000016">
    <property type="protein sequence ID" value="MFC4620111.1"/>
    <property type="molecule type" value="Genomic_DNA"/>
</dbReference>
<dbReference type="Pfam" id="PF13038">
    <property type="entry name" value="DUF3899"/>
    <property type="match status" value="1"/>
</dbReference>
<feature type="transmembrane region" description="Helical" evidence="1">
    <location>
        <begin position="12"/>
        <end position="31"/>
    </location>
</feature>
<dbReference type="Proteomes" id="UP001596022">
    <property type="component" value="Unassembled WGS sequence"/>
</dbReference>
<proteinExistence type="predicted"/>
<evidence type="ECO:0000313" key="4">
    <source>
        <dbReference type="Proteomes" id="UP001596022"/>
    </source>
</evidence>
<dbReference type="InterPro" id="IPR025007">
    <property type="entry name" value="DUF3899"/>
</dbReference>
<protein>
    <submittedName>
        <fullName evidence="3">DUF3899 domain-containing protein</fullName>
    </submittedName>
</protein>
<keyword evidence="1" id="KW-0812">Transmembrane</keyword>
<gene>
    <name evidence="3" type="ORF">ACFO4N_15465</name>
</gene>